<evidence type="ECO:0000313" key="1">
    <source>
        <dbReference type="EMBL" id="SKB59359.1"/>
    </source>
</evidence>
<evidence type="ECO:0000313" key="2">
    <source>
        <dbReference type="Proteomes" id="UP000190150"/>
    </source>
</evidence>
<dbReference type="Proteomes" id="UP000190150">
    <property type="component" value="Unassembled WGS sequence"/>
</dbReference>
<name>A0A1T5CIS8_9SPHI</name>
<dbReference type="STRING" id="1513896.SAMN05660841_01354"/>
<proteinExistence type="predicted"/>
<reference evidence="2" key="1">
    <citation type="submission" date="2017-02" db="EMBL/GenBank/DDBJ databases">
        <authorList>
            <person name="Varghese N."/>
            <person name="Submissions S."/>
        </authorList>
    </citation>
    <scope>NUCLEOTIDE SEQUENCE [LARGE SCALE GENOMIC DNA]</scope>
    <source>
        <strain evidence="2">DSM 24091</strain>
    </source>
</reference>
<sequence length="292" mass="32180">MNRSTKILITLAILLFVIPVGAVVLYTASTNVDSKEYAESVKKEGQDPNAQDHFLVTHKLKTFNNIHIASDGYSYVNLYLVESKDYAVKVDKRNEGHVVCSVDASGGLKIESNPGSRFSMISIYVFSPVIGEVHLSNMQIGNLETNLDSLRIVGDRIANTIRFGENKKLARLSLSLTNSNINLGSALEDWAPNELEALKVLSLNLDKSNLALNTKNYHQIDAYLNNSGLANAFFERNGEDSVKYAIEDLKLTTIGKSRVQFNKGISINRVSGKLSDSTVTSLPISLLRDLIK</sequence>
<keyword evidence="2" id="KW-1185">Reference proteome</keyword>
<gene>
    <name evidence="1" type="ORF">SAMN05660841_01354</name>
</gene>
<dbReference type="AlphaFoldDB" id="A0A1T5CIS8"/>
<dbReference type="RefSeq" id="WP_079642333.1">
    <property type="nucleotide sequence ID" value="NZ_FUZF01000004.1"/>
</dbReference>
<protein>
    <submittedName>
        <fullName evidence="1">Uncharacterized protein</fullName>
    </submittedName>
</protein>
<accession>A0A1T5CIS8</accession>
<dbReference type="OrthoDB" id="704721at2"/>
<dbReference type="EMBL" id="FUZF01000004">
    <property type="protein sequence ID" value="SKB59359.1"/>
    <property type="molecule type" value="Genomic_DNA"/>
</dbReference>
<organism evidence="1 2">
    <name type="scientific">Sphingobacterium nematocida</name>
    <dbReference type="NCBI Taxonomy" id="1513896"/>
    <lineage>
        <taxon>Bacteria</taxon>
        <taxon>Pseudomonadati</taxon>
        <taxon>Bacteroidota</taxon>
        <taxon>Sphingobacteriia</taxon>
        <taxon>Sphingobacteriales</taxon>
        <taxon>Sphingobacteriaceae</taxon>
        <taxon>Sphingobacterium</taxon>
    </lineage>
</organism>